<organism evidence="1 2">
    <name type="scientific">Trema orientale</name>
    <name type="common">Charcoal tree</name>
    <name type="synonym">Celtis orientalis</name>
    <dbReference type="NCBI Taxonomy" id="63057"/>
    <lineage>
        <taxon>Eukaryota</taxon>
        <taxon>Viridiplantae</taxon>
        <taxon>Streptophyta</taxon>
        <taxon>Embryophyta</taxon>
        <taxon>Tracheophyta</taxon>
        <taxon>Spermatophyta</taxon>
        <taxon>Magnoliopsida</taxon>
        <taxon>eudicotyledons</taxon>
        <taxon>Gunneridae</taxon>
        <taxon>Pentapetalae</taxon>
        <taxon>rosids</taxon>
        <taxon>fabids</taxon>
        <taxon>Rosales</taxon>
        <taxon>Cannabaceae</taxon>
        <taxon>Trema</taxon>
    </lineage>
</organism>
<accession>A0A2P5FGL2</accession>
<dbReference type="EMBL" id="JXTC01000035">
    <property type="protein sequence ID" value="PON96931.1"/>
    <property type="molecule type" value="Genomic_DNA"/>
</dbReference>
<dbReference type="OrthoDB" id="10598817at2759"/>
<dbReference type="Proteomes" id="UP000237000">
    <property type="component" value="Unassembled WGS sequence"/>
</dbReference>
<dbReference type="InParanoid" id="A0A2P5FGL2"/>
<proteinExistence type="predicted"/>
<comment type="caution">
    <text evidence="1">The sequence shown here is derived from an EMBL/GenBank/DDBJ whole genome shotgun (WGS) entry which is preliminary data.</text>
</comment>
<evidence type="ECO:0000313" key="2">
    <source>
        <dbReference type="Proteomes" id="UP000237000"/>
    </source>
</evidence>
<evidence type="ECO:0000313" key="1">
    <source>
        <dbReference type="EMBL" id="PON96931.1"/>
    </source>
</evidence>
<dbReference type="AlphaFoldDB" id="A0A2P5FGL2"/>
<name>A0A2P5FGL2_TREOI</name>
<gene>
    <name evidence="1" type="ORF">TorRG33x02_073100</name>
</gene>
<keyword evidence="2" id="KW-1185">Reference proteome</keyword>
<protein>
    <submittedName>
        <fullName evidence="1">Uncharacterized protein</fullName>
    </submittedName>
</protein>
<reference evidence="2" key="1">
    <citation type="submission" date="2016-06" db="EMBL/GenBank/DDBJ databases">
        <title>Parallel loss of symbiosis genes in relatives of nitrogen-fixing non-legume Parasponia.</title>
        <authorList>
            <person name="Van Velzen R."/>
            <person name="Holmer R."/>
            <person name="Bu F."/>
            <person name="Rutten L."/>
            <person name="Van Zeijl A."/>
            <person name="Liu W."/>
            <person name="Santuari L."/>
            <person name="Cao Q."/>
            <person name="Sharma T."/>
            <person name="Shen D."/>
            <person name="Roswanjaya Y."/>
            <person name="Wardhani T."/>
            <person name="Kalhor M.S."/>
            <person name="Jansen J."/>
            <person name="Van den Hoogen J."/>
            <person name="Gungor B."/>
            <person name="Hartog M."/>
            <person name="Hontelez J."/>
            <person name="Verver J."/>
            <person name="Yang W.-C."/>
            <person name="Schijlen E."/>
            <person name="Repin R."/>
            <person name="Schilthuizen M."/>
            <person name="Schranz E."/>
            <person name="Heidstra R."/>
            <person name="Miyata K."/>
            <person name="Fedorova E."/>
            <person name="Kohlen W."/>
            <person name="Bisseling T."/>
            <person name="Smit S."/>
            <person name="Geurts R."/>
        </authorList>
    </citation>
    <scope>NUCLEOTIDE SEQUENCE [LARGE SCALE GENOMIC DNA]</scope>
    <source>
        <strain evidence="2">cv. RG33-2</strain>
    </source>
</reference>
<sequence>MKSLGVTNGVDEEEIGKNIEDEQQMEFIAEDIAEMEEEAIFDTSPMFSTADMEKMFGGATDVDKAVEIATSCLMVGVYVTWSHKSYD</sequence>